<dbReference type="InterPro" id="IPR036412">
    <property type="entry name" value="HAD-like_sf"/>
</dbReference>
<dbReference type="SUPFAM" id="SSF53271">
    <property type="entry name" value="PRTase-like"/>
    <property type="match status" value="1"/>
</dbReference>
<proteinExistence type="predicted"/>
<dbReference type="Proteomes" id="UP000789508">
    <property type="component" value="Unassembled WGS sequence"/>
</dbReference>
<accession>A0A9N9GVU8</accession>
<evidence type="ECO:0000313" key="3">
    <source>
        <dbReference type="Proteomes" id="UP000789508"/>
    </source>
</evidence>
<dbReference type="EMBL" id="CAJVPS010006798">
    <property type="protein sequence ID" value="CAG8628890.1"/>
    <property type="molecule type" value="Genomic_DNA"/>
</dbReference>
<gene>
    <name evidence="2" type="ORF">ALEPTO_LOCUS9279</name>
</gene>
<feature type="domain" description="Phosphoribosyltransferase" evidence="1">
    <location>
        <begin position="464"/>
        <end position="648"/>
    </location>
</feature>
<organism evidence="2 3">
    <name type="scientific">Ambispora leptoticha</name>
    <dbReference type="NCBI Taxonomy" id="144679"/>
    <lineage>
        <taxon>Eukaryota</taxon>
        <taxon>Fungi</taxon>
        <taxon>Fungi incertae sedis</taxon>
        <taxon>Mucoromycota</taxon>
        <taxon>Glomeromycotina</taxon>
        <taxon>Glomeromycetes</taxon>
        <taxon>Archaeosporales</taxon>
        <taxon>Ambisporaceae</taxon>
        <taxon>Ambispora</taxon>
    </lineage>
</organism>
<comment type="caution">
    <text evidence="2">The sequence shown here is derived from an EMBL/GenBank/DDBJ whole genome shotgun (WGS) entry which is preliminary data.</text>
</comment>
<dbReference type="SUPFAM" id="SSF52540">
    <property type="entry name" value="P-loop containing nucleoside triphosphate hydrolases"/>
    <property type="match status" value="1"/>
</dbReference>
<keyword evidence="3" id="KW-1185">Reference proteome</keyword>
<dbReference type="AlphaFoldDB" id="A0A9N9GVU8"/>
<dbReference type="Gene3D" id="3.40.50.2020">
    <property type="match status" value="1"/>
</dbReference>
<dbReference type="Gene3D" id="3.40.50.1000">
    <property type="entry name" value="HAD superfamily/HAD-like"/>
    <property type="match status" value="1"/>
</dbReference>
<dbReference type="Gene3D" id="3.40.50.300">
    <property type="entry name" value="P-loop containing nucleotide triphosphate hydrolases"/>
    <property type="match status" value="1"/>
</dbReference>
<reference evidence="2" key="1">
    <citation type="submission" date="2021-06" db="EMBL/GenBank/DDBJ databases">
        <authorList>
            <person name="Kallberg Y."/>
            <person name="Tangrot J."/>
            <person name="Rosling A."/>
        </authorList>
    </citation>
    <scope>NUCLEOTIDE SEQUENCE</scope>
    <source>
        <strain evidence="2">FL130A</strain>
    </source>
</reference>
<dbReference type="Pfam" id="PF14681">
    <property type="entry name" value="UPRTase"/>
    <property type="match status" value="1"/>
</dbReference>
<protein>
    <submittedName>
        <fullName evidence="2">12009_t:CDS:1</fullName>
    </submittedName>
</protein>
<dbReference type="InterPro" id="IPR027417">
    <property type="entry name" value="P-loop_NTPase"/>
</dbReference>
<evidence type="ECO:0000313" key="2">
    <source>
        <dbReference type="EMBL" id="CAG8628890.1"/>
    </source>
</evidence>
<dbReference type="InterPro" id="IPR023214">
    <property type="entry name" value="HAD_sf"/>
</dbReference>
<evidence type="ECO:0000259" key="1">
    <source>
        <dbReference type="Pfam" id="PF14681"/>
    </source>
</evidence>
<dbReference type="InterPro" id="IPR029057">
    <property type="entry name" value="PRTase-like"/>
</dbReference>
<dbReference type="OrthoDB" id="5416609at2759"/>
<dbReference type="Pfam" id="PF13207">
    <property type="entry name" value="AAA_17"/>
    <property type="match status" value="1"/>
</dbReference>
<dbReference type="SUPFAM" id="SSF56784">
    <property type="entry name" value="HAD-like"/>
    <property type="match status" value="1"/>
</dbReference>
<sequence>MTKKRIGIYGINCAGKTTVLNGLKETFEHVYEGSELVTRNITLEKFKKLDSESKTSLRIEAIKRLREITDDAIVTGHFSFAKVSPSNEVYFEPVMTDADRNYYTDIIYIDISPGDVYCRLQKDAKRRADRPLMTVEQIKQWLDYEKKELVSNCIESGIIFHKFCPLSDKNANLEILIKLIRDIRRQTETNNEINIKEAIKKLTSNLNIKPKVFLLLDADRTLSKNDTGILFWEKYHASTNANVDDFRENFRKHGHTYSAFLQAACKYSSLDDRLYKYLCKKVVEETELHPEFIGFLKSVLASPSSCVVPIVILSGIVNVWQTLLERHFGNKIPLLGGNLSPSGEEYIMDVKSKALCVEILKDLYPDSKIMAFGDSEVDLEMLASADESFLVVDYTNNKALRKRLNEQKYSYLKKKLKKISFPKITNGLYDENDEIPAISLESILFNLIYPANISEYTFSHASSLIATASRRKEICGLELCNIHENIGYFMASKVVEDLKIISVSIDHVQGHSVTNGFALENEVATGIVAMMRAGEHMAKGVWKFMPNVSFIHYKENSDLDKYMGHLERIFVVDFVINEGNTMRDILNYLIRIHRFSGKIIVITGVIQDVTARKLPLEYPEVLFYALRTSMNKYKGVGATDTGHRLYNTTVVD</sequence>
<name>A0A9N9GVU8_9GLOM</name>
<dbReference type="InterPro" id="IPR000836">
    <property type="entry name" value="PRTase_dom"/>
</dbReference>